<feature type="transmembrane region" description="Helical" evidence="15">
    <location>
        <begin position="186"/>
        <end position="209"/>
    </location>
</feature>
<evidence type="ECO:0008006" key="20">
    <source>
        <dbReference type="Google" id="ProtNLM"/>
    </source>
</evidence>
<dbReference type="InterPro" id="IPR008427">
    <property type="entry name" value="Extracellular_membr_CFEM_dom"/>
</dbReference>
<keyword evidence="6" id="KW-0325">Glycoprotein</keyword>
<feature type="non-terminal residue" evidence="18">
    <location>
        <position position="1"/>
    </location>
</feature>
<feature type="domain" description="Rhodopsin" evidence="17">
    <location>
        <begin position="201"/>
        <end position="316"/>
    </location>
</feature>
<dbReference type="GO" id="GO:0005576">
    <property type="term" value="C:extracellular region"/>
    <property type="evidence" value="ECO:0007669"/>
    <property type="project" value="UniProtKB-SubCell"/>
</dbReference>
<protein>
    <recommendedName>
        <fullName evidence="20">Extracellular membrane protein CFEM domain-containing protein</fullName>
    </recommendedName>
</protein>
<comment type="caution">
    <text evidence="18">The sequence shown here is derived from an EMBL/GenBank/DDBJ whole genome shotgun (WGS) entry which is preliminary data.</text>
</comment>
<keyword evidence="8" id="KW-0732">Signal</keyword>
<comment type="similarity">
    <text evidence="13">Belongs to the SAT4 family.</text>
</comment>
<evidence type="ECO:0000256" key="13">
    <source>
        <dbReference type="ARBA" id="ARBA00038359"/>
    </source>
</evidence>
<feature type="transmembrane region" description="Helical" evidence="15">
    <location>
        <begin position="337"/>
        <end position="356"/>
    </location>
</feature>
<name>A0A9P1H2M2_9PEZI</name>
<dbReference type="AlphaFoldDB" id="A0A9P1H2M2"/>
<evidence type="ECO:0000256" key="11">
    <source>
        <dbReference type="ARBA" id="ARBA00023157"/>
    </source>
</evidence>
<keyword evidence="12" id="KW-0449">Lipoprotein</keyword>
<reference evidence="18" key="1">
    <citation type="submission" date="2022-11" db="EMBL/GenBank/DDBJ databases">
        <authorList>
            <person name="Scott C."/>
            <person name="Bruce N."/>
        </authorList>
    </citation>
    <scope>NUCLEOTIDE SEQUENCE</scope>
</reference>
<evidence type="ECO:0000256" key="1">
    <source>
        <dbReference type="ARBA" id="ARBA00004141"/>
    </source>
</evidence>
<evidence type="ECO:0000256" key="2">
    <source>
        <dbReference type="ARBA" id="ARBA00004589"/>
    </source>
</evidence>
<feature type="region of interest" description="Disordered" evidence="14">
    <location>
        <begin position="418"/>
        <end position="462"/>
    </location>
</feature>
<feature type="transmembrane region" description="Helical" evidence="15">
    <location>
        <begin position="267"/>
        <end position="288"/>
    </location>
</feature>
<evidence type="ECO:0000256" key="9">
    <source>
        <dbReference type="ARBA" id="ARBA00022989"/>
    </source>
</evidence>
<evidence type="ECO:0000256" key="3">
    <source>
        <dbReference type="ARBA" id="ARBA00004613"/>
    </source>
</evidence>
<dbReference type="PANTHER" id="PTHR33048">
    <property type="entry name" value="PTH11-LIKE INTEGRAL MEMBRANE PROTEIN (AFU_ORTHOLOGUE AFUA_5G11245)"/>
    <property type="match status" value="1"/>
</dbReference>
<dbReference type="OrthoDB" id="5329176at2759"/>
<dbReference type="Pfam" id="PF05730">
    <property type="entry name" value="CFEM"/>
    <property type="match status" value="1"/>
</dbReference>
<feature type="domain" description="Rhodopsin" evidence="17">
    <location>
        <begin position="325"/>
        <end position="402"/>
    </location>
</feature>
<proteinExistence type="inferred from homology"/>
<evidence type="ECO:0000256" key="14">
    <source>
        <dbReference type="SAM" id="MobiDB-lite"/>
    </source>
</evidence>
<evidence type="ECO:0000256" key="12">
    <source>
        <dbReference type="ARBA" id="ARBA00023288"/>
    </source>
</evidence>
<evidence type="ECO:0000256" key="7">
    <source>
        <dbReference type="ARBA" id="ARBA00022692"/>
    </source>
</evidence>
<keyword evidence="11" id="KW-1015">Disulfide bond</keyword>
<evidence type="ECO:0000259" key="17">
    <source>
        <dbReference type="Pfam" id="PF20684"/>
    </source>
</evidence>
<dbReference type="Pfam" id="PF20684">
    <property type="entry name" value="Fung_rhodopsin"/>
    <property type="match status" value="2"/>
</dbReference>
<evidence type="ECO:0000259" key="16">
    <source>
        <dbReference type="Pfam" id="PF05730"/>
    </source>
</evidence>
<dbReference type="InterPro" id="IPR049326">
    <property type="entry name" value="Rhodopsin_dom_fungi"/>
</dbReference>
<evidence type="ECO:0000256" key="5">
    <source>
        <dbReference type="ARBA" id="ARBA00022525"/>
    </source>
</evidence>
<dbReference type="InterPro" id="IPR052337">
    <property type="entry name" value="SAT4-like"/>
</dbReference>
<gene>
    <name evidence="18" type="ORF">PPNO1_LOCUS4003</name>
</gene>
<comment type="subcellular location">
    <subcellularLocation>
        <location evidence="2">Membrane</location>
        <topology evidence="2">Lipid-anchor</topology>
        <topology evidence="2">GPI-anchor</topology>
    </subcellularLocation>
    <subcellularLocation>
        <location evidence="1">Membrane</location>
        <topology evidence="1">Multi-pass membrane protein</topology>
    </subcellularLocation>
    <subcellularLocation>
        <location evidence="3">Secreted</location>
    </subcellularLocation>
</comment>
<dbReference type="EMBL" id="CALLCH030000011">
    <property type="protein sequence ID" value="CAI4214272.1"/>
    <property type="molecule type" value="Genomic_DNA"/>
</dbReference>
<dbReference type="PANTHER" id="PTHR33048:SF47">
    <property type="entry name" value="INTEGRAL MEMBRANE PROTEIN-RELATED"/>
    <property type="match status" value="1"/>
</dbReference>
<keyword evidence="19" id="KW-1185">Reference proteome</keyword>
<accession>A0A9P1H2M2</accession>
<keyword evidence="7 15" id="KW-0812">Transmembrane</keyword>
<feature type="domain" description="CFEM" evidence="16">
    <location>
        <begin position="115"/>
        <end position="173"/>
    </location>
</feature>
<dbReference type="GO" id="GO:0098552">
    <property type="term" value="C:side of membrane"/>
    <property type="evidence" value="ECO:0007669"/>
    <property type="project" value="UniProtKB-KW"/>
</dbReference>
<evidence type="ECO:0000256" key="10">
    <source>
        <dbReference type="ARBA" id="ARBA00023136"/>
    </source>
</evidence>
<evidence type="ECO:0000313" key="19">
    <source>
        <dbReference type="Proteomes" id="UP000838763"/>
    </source>
</evidence>
<keyword evidence="9 15" id="KW-1133">Transmembrane helix</keyword>
<evidence type="ECO:0000313" key="18">
    <source>
        <dbReference type="EMBL" id="CAI4214272.1"/>
    </source>
</evidence>
<feature type="transmembrane region" description="Helical" evidence="15">
    <location>
        <begin position="294"/>
        <end position="316"/>
    </location>
</feature>
<keyword evidence="6" id="KW-0336">GPI-anchor</keyword>
<dbReference type="Proteomes" id="UP000838763">
    <property type="component" value="Unassembled WGS sequence"/>
</dbReference>
<keyword evidence="10 15" id="KW-0472">Membrane</keyword>
<evidence type="ECO:0000256" key="6">
    <source>
        <dbReference type="ARBA" id="ARBA00022622"/>
    </source>
</evidence>
<evidence type="ECO:0000256" key="4">
    <source>
        <dbReference type="ARBA" id="ARBA00010031"/>
    </source>
</evidence>
<evidence type="ECO:0000256" key="15">
    <source>
        <dbReference type="SAM" id="Phobius"/>
    </source>
</evidence>
<organism evidence="18 19">
    <name type="scientific">Parascedosporium putredinis</name>
    <dbReference type="NCBI Taxonomy" id="1442378"/>
    <lineage>
        <taxon>Eukaryota</taxon>
        <taxon>Fungi</taxon>
        <taxon>Dikarya</taxon>
        <taxon>Ascomycota</taxon>
        <taxon>Pezizomycotina</taxon>
        <taxon>Sordariomycetes</taxon>
        <taxon>Hypocreomycetidae</taxon>
        <taxon>Microascales</taxon>
        <taxon>Microascaceae</taxon>
        <taxon>Parascedosporium</taxon>
    </lineage>
</organism>
<evidence type="ECO:0000256" key="8">
    <source>
        <dbReference type="ARBA" id="ARBA00022729"/>
    </source>
</evidence>
<feature type="transmembrane region" description="Helical" evidence="15">
    <location>
        <begin position="376"/>
        <end position="396"/>
    </location>
</feature>
<feature type="transmembrane region" description="Helical" evidence="15">
    <location>
        <begin position="221"/>
        <end position="247"/>
    </location>
</feature>
<keyword evidence="5" id="KW-0964">Secreted</keyword>
<sequence length="479" mass="53306">MRPNLIPNRGCRVLAIELGIRARHPFLLLVSFPVSQAITYLFRERFRLRVSDPRSSTITAHPIPAHTKLEPLAEPWRILTCADPLYELVARISGRILHAMQNANHVPRVLALRPPCLVDGLQAGNCSLFDFETLPSCSCTNIPLQASISACVQTSCHFDDQAKTSILVGQICAPFPRESRRDEVKAAAIACLVLTVVVVFLRCLSRFAVSSRLWWDDWTTLLATALLIALTSVKIAGAGFGFGLHYWNVNPANAETIFQLFYTAQMLYILIQVTAKVSILILFWRIFTVRWFRITVWCCVTFLIIHGLLFLLLIAFHDPSDTDLEILKLQLTIQKKIAVCLMFAIGSFACVTSMVRLKYLVTFANSLDATWDNVDIVIWSIIEVTCAIICGSLPTLRPLLQKVPGFLTSMKSSQYGMGGLSGTSGTGDRSQKYHSEVMSPGGSKQPSQPGWDRGGPADWKHIRNTSRLRHPTLFAGGFD</sequence>
<comment type="similarity">
    <text evidence="4">Belongs to the RBT5 family.</text>
</comment>